<sequence length="171" mass="19523">MGFFHAGPCRFMIDCHIEATYDLGGYVMSEEKNYGSIYDLPLQNASALAPEIEKRTIYGPENCWGDYVMRHFILPAHKGIPAHEHEWDHLMFTLSGDGVVEVEEEPGKRVPYLMKTGYWTRVPGGLVHEYKNDADVPLEFFCIVPTRGDPHAKKFSMREERAQRKACEGKA</sequence>
<dbReference type="SUPFAM" id="SSF51182">
    <property type="entry name" value="RmlC-like cupins"/>
    <property type="match status" value="1"/>
</dbReference>
<reference evidence="2" key="1">
    <citation type="submission" date="2019-08" db="EMBL/GenBank/DDBJ databases">
        <authorList>
            <person name="Kucharzyk K."/>
            <person name="Murdoch R.W."/>
            <person name="Higgins S."/>
            <person name="Loffler F."/>
        </authorList>
    </citation>
    <scope>NUCLEOTIDE SEQUENCE</scope>
</reference>
<dbReference type="Pfam" id="PF07883">
    <property type="entry name" value="Cupin_2"/>
    <property type="match status" value="1"/>
</dbReference>
<gene>
    <name evidence="2" type="ORF">SDC9_81636</name>
</gene>
<evidence type="ECO:0000313" key="2">
    <source>
        <dbReference type="EMBL" id="MPM35046.1"/>
    </source>
</evidence>
<dbReference type="InterPro" id="IPR011051">
    <property type="entry name" value="RmlC_Cupin_sf"/>
</dbReference>
<comment type="caution">
    <text evidence="2">The sequence shown here is derived from an EMBL/GenBank/DDBJ whole genome shotgun (WGS) entry which is preliminary data.</text>
</comment>
<dbReference type="Gene3D" id="2.60.120.10">
    <property type="entry name" value="Jelly Rolls"/>
    <property type="match status" value="1"/>
</dbReference>
<organism evidence="2">
    <name type="scientific">bioreactor metagenome</name>
    <dbReference type="NCBI Taxonomy" id="1076179"/>
    <lineage>
        <taxon>unclassified sequences</taxon>
        <taxon>metagenomes</taxon>
        <taxon>ecological metagenomes</taxon>
    </lineage>
</organism>
<proteinExistence type="predicted"/>
<dbReference type="InterPro" id="IPR014710">
    <property type="entry name" value="RmlC-like_jellyroll"/>
</dbReference>
<dbReference type="EMBL" id="VSSQ01007163">
    <property type="protein sequence ID" value="MPM35046.1"/>
    <property type="molecule type" value="Genomic_DNA"/>
</dbReference>
<protein>
    <recommendedName>
        <fullName evidence="1">Cupin type-2 domain-containing protein</fullName>
    </recommendedName>
</protein>
<feature type="domain" description="Cupin type-2" evidence="1">
    <location>
        <begin position="72"/>
        <end position="144"/>
    </location>
</feature>
<dbReference type="AlphaFoldDB" id="A0A644Z2H2"/>
<name>A0A644Z2H2_9ZZZZ</name>
<evidence type="ECO:0000259" key="1">
    <source>
        <dbReference type="Pfam" id="PF07883"/>
    </source>
</evidence>
<dbReference type="InterPro" id="IPR013096">
    <property type="entry name" value="Cupin_2"/>
</dbReference>
<accession>A0A644Z2H2</accession>